<dbReference type="AlphaFoldDB" id="A0A8J6ISB9"/>
<proteinExistence type="predicted"/>
<reference evidence="1" key="2">
    <citation type="submission" date="2020-08" db="EMBL/GenBank/DDBJ databases">
        <authorList>
            <person name="Lai Q."/>
        </authorList>
    </citation>
    <scope>NUCLEOTIDE SEQUENCE</scope>
    <source>
        <strain evidence="1">S27-2</strain>
    </source>
</reference>
<dbReference type="Proteomes" id="UP000601768">
    <property type="component" value="Unassembled WGS sequence"/>
</dbReference>
<organism evidence="1 2">
    <name type="scientific">Neptunicella marina</name>
    <dbReference type="NCBI Taxonomy" id="2125989"/>
    <lineage>
        <taxon>Bacteria</taxon>
        <taxon>Pseudomonadati</taxon>
        <taxon>Pseudomonadota</taxon>
        <taxon>Gammaproteobacteria</taxon>
        <taxon>Alteromonadales</taxon>
        <taxon>Alteromonadaceae</taxon>
        <taxon>Neptunicella</taxon>
    </lineage>
</organism>
<sequence>MNDLYKYQKNAIWIKEYPIRYAGTKFNSRMTIVRLTNSNLMIHSPCDIDEPTKASINKLGKVEFIIAPSNFHYFYISSAQEAFPDAETLICPGVEIKIPNIKFNWFLGDQPDPRLIQDFEQVLVRGSKYMWEIAFFHKKTRTLILVDLIENFTDKTAGVSWSLKFWWKAIFHMWANPKPAPEYQFGWKDKKSACGSLNRILQWDFDKIIVSHGDLIEENAKKVASLSWRRILKCHRKA</sequence>
<name>A0A8J6ISB9_9ALTE</name>
<evidence type="ECO:0000313" key="1">
    <source>
        <dbReference type="EMBL" id="MBC3764696.1"/>
    </source>
</evidence>
<reference evidence="1" key="1">
    <citation type="journal article" date="2018" name="Int. J. Syst. Evol. Microbiol.">
        <title>Neptunicella marina gen. nov., sp. nov., isolated from surface seawater.</title>
        <authorList>
            <person name="Liu X."/>
            <person name="Lai Q."/>
            <person name="Du Y."/>
            <person name="Zhang X."/>
            <person name="Liu Z."/>
            <person name="Sun F."/>
            <person name="Shao Z."/>
        </authorList>
    </citation>
    <scope>NUCLEOTIDE SEQUENCE</scope>
    <source>
        <strain evidence="1">S27-2</strain>
    </source>
</reference>
<protein>
    <submittedName>
        <fullName evidence="1">DUF4336 domain-containing protein</fullName>
    </submittedName>
</protein>
<comment type="caution">
    <text evidence="1">The sequence shown here is derived from an EMBL/GenBank/DDBJ whole genome shotgun (WGS) entry which is preliminary data.</text>
</comment>
<dbReference type="InterPro" id="IPR025638">
    <property type="entry name" value="DUF4336"/>
</dbReference>
<dbReference type="RefSeq" id="WP_186505155.1">
    <property type="nucleotide sequence ID" value="NZ_JACNEP010000001.1"/>
</dbReference>
<evidence type="ECO:0000313" key="2">
    <source>
        <dbReference type="Proteomes" id="UP000601768"/>
    </source>
</evidence>
<dbReference type="PANTHER" id="PTHR33835:SF1">
    <property type="entry name" value="METALLO-BETA-LACTAMASE DOMAIN-CONTAINING PROTEIN"/>
    <property type="match status" value="1"/>
</dbReference>
<accession>A0A8J6ISB9</accession>
<dbReference type="PANTHER" id="PTHR33835">
    <property type="entry name" value="YALI0C07656P"/>
    <property type="match status" value="1"/>
</dbReference>
<keyword evidence="2" id="KW-1185">Reference proteome</keyword>
<gene>
    <name evidence="1" type="ORF">H8B19_02315</name>
</gene>
<dbReference type="EMBL" id="JACNEP010000001">
    <property type="protein sequence ID" value="MBC3764696.1"/>
    <property type="molecule type" value="Genomic_DNA"/>
</dbReference>
<dbReference type="Pfam" id="PF14234">
    <property type="entry name" value="DUF4336"/>
    <property type="match status" value="1"/>
</dbReference>